<protein>
    <submittedName>
        <fullName evidence="2">Type II secretion system protein G</fullName>
    </submittedName>
</protein>
<reference evidence="2 3" key="1">
    <citation type="submission" date="2019-02" db="EMBL/GenBank/DDBJ databases">
        <title>Deep-cultivation of Planctomycetes and their phenomic and genomic characterization uncovers novel biology.</title>
        <authorList>
            <person name="Wiegand S."/>
            <person name="Jogler M."/>
            <person name="Boedeker C."/>
            <person name="Pinto D."/>
            <person name="Vollmers J."/>
            <person name="Rivas-Marin E."/>
            <person name="Kohn T."/>
            <person name="Peeters S.H."/>
            <person name="Heuer A."/>
            <person name="Rast P."/>
            <person name="Oberbeckmann S."/>
            <person name="Bunk B."/>
            <person name="Jeske O."/>
            <person name="Meyerdierks A."/>
            <person name="Storesund J.E."/>
            <person name="Kallscheuer N."/>
            <person name="Luecker S."/>
            <person name="Lage O.M."/>
            <person name="Pohl T."/>
            <person name="Merkel B.J."/>
            <person name="Hornburger P."/>
            <person name="Mueller R.-W."/>
            <person name="Bruemmer F."/>
            <person name="Labrenz M."/>
            <person name="Spormann A.M."/>
            <person name="Op Den Camp H."/>
            <person name="Overmann J."/>
            <person name="Amann R."/>
            <person name="Jetten M.S.M."/>
            <person name="Mascher T."/>
            <person name="Medema M.H."/>
            <person name="Devos D.P."/>
            <person name="Kaster A.-K."/>
            <person name="Ovreas L."/>
            <person name="Rohde M."/>
            <person name="Galperin M.Y."/>
            <person name="Jogler C."/>
        </authorList>
    </citation>
    <scope>NUCLEOTIDE SEQUENCE [LARGE SCALE GENOMIC DNA]</scope>
    <source>
        <strain evidence="2 3">Pan14r</strain>
    </source>
</reference>
<dbReference type="InterPro" id="IPR027558">
    <property type="entry name" value="Pre_pil_HX9DG_C"/>
</dbReference>
<organism evidence="2 3">
    <name type="scientific">Crateriforma conspicua</name>
    <dbReference type="NCBI Taxonomy" id="2527996"/>
    <lineage>
        <taxon>Bacteria</taxon>
        <taxon>Pseudomonadati</taxon>
        <taxon>Planctomycetota</taxon>
        <taxon>Planctomycetia</taxon>
        <taxon>Planctomycetales</taxon>
        <taxon>Planctomycetaceae</taxon>
        <taxon>Crateriforma</taxon>
    </lineage>
</organism>
<dbReference type="Pfam" id="PF07596">
    <property type="entry name" value="SBP_bac_10"/>
    <property type="match status" value="1"/>
</dbReference>
<proteinExistence type="predicted"/>
<dbReference type="Gene3D" id="3.30.700.10">
    <property type="entry name" value="Glycoprotein, Type 4 Pilin"/>
    <property type="match status" value="1"/>
</dbReference>
<dbReference type="SUPFAM" id="SSF54523">
    <property type="entry name" value="Pili subunits"/>
    <property type="match status" value="1"/>
</dbReference>
<sequence length="377" mass="40907">MKIVRQRTQRMAFTLVELLVVIAIIGVLVSLLLPAVQAARETARSTQCMNNMKQVGLALHNYHGAHHYIPTTTTGPDKSDGGCGSGFYSWLAMILPFVEQETLYDQIDFSQPLADHCNYNVSSDYLNYSIGPNHPNAQAAKTMIGTYLCPSDPASVLQYHDDGETLAPGSYAGNVGWPKLAFWPGNDESPLEKQNGVFGLLNPSSPDGWQVPQIRFRDITDGLSNTAAVAERKISSVSVVSSPWGGSYVAGNTDVNMQSFCGSSHRARSLEKWIPYCGSVTHGDPAYIEKHGHAWISGWTFAANTYMHAMPIGDRNCHIYGGEGIGSNLVTPGSHHVGGIHVLMADGSVNFQSESIDMQTWWAMGSRNGGEIATNVE</sequence>
<dbReference type="PANTHER" id="PTHR30093">
    <property type="entry name" value="GENERAL SECRETION PATHWAY PROTEIN G"/>
    <property type="match status" value="1"/>
</dbReference>
<dbReference type="PANTHER" id="PTHR30093:SF2">
    <property type="entry name" value="TYPE II SECRETION SYSTEM PROTEIN H"/>
    <property type="match status" value="1"/>
</dbReference>
<dbReference type="EMBL" id="SJPL01000001">
    <property type="protein sequence ID" value="TWT68773.1"/>
    <property type="molecule type" value="Genomic_DNA"/>
</dbReference>
<dbReference type="AlphaFoldDB" id="A0A5C5Y295"/>
<name>A0A5C5Y295_9PLAN</name>
<dbReference type="RefSeq" id="WP_146440513.1">
    <property type="nucleotide sequence ID" value="NZ_SJPL01000001.1"/>
</dbReference>
<dbReference type="InterPro" id="IPR011453">
    <property type="entry name" value="DUF1559"/>
</dbReference>
<evidence type="ECO:0000259" key="1">
    <source>
        <dbReference type="Pfam" id="PF07596"/>
    </source>
</evidence>
<feature type="domain" description="DUF1559" evidence="1">
    <location>
        <begin position="37"/>
        <end position="359"/>
    </location>
</feature>
<evidence type="ECO:0000313" key="2">
    <source>
        <dbReference type="EMBL" id="TWT68773.1"/>
    </source>
</evidence>
<gene>
    <name evidence="2" type="primary">xcpT_7</name>
    <name evidence="2" type="ORF">Pan14r_10200</name>
</gene>
<accession>A0A5C5Y295</accession>
<comment type="caution">
    <text evidence="2">The sequence shown here is derived from an EMBL/GenBank/DDBJ whole genome shotgun (WGS) entry which is preliminary data.</text>
</comment>
<evidence type="ECO:0000313" key="3">
    <source>
        <dbReference type="Proteomes" id="UP000317238"/>
    </source>
</evidence>
<keyword evidence="3" id="KW-1185">Reference proteome</keyword>
<dbReference type="InterPro" id="IPR012902">
    <property type="entry name" value="N_methyl_site"/>
</dbReference>
<dbReference type="OrthoDB" id="236690at2"/>
<dbReference type="NCBIfam" id="TIGR04294">
    <property type="entry name" value="pre_pil_HX9DG"/>
    <property type="match status" value="1"/>
</dbReference>
<dbReference type="Proteomes" id="UP000317238">
    <property type="component" value="Unassembled WGS sequence"/>
</dbReference>
<dbReference type="NCBIfam" id="TIGR02532">
    <property type="entry name" value="IV_pilin_GFxxxE"/>
    <property type="match status" value="1"/>
</dbReference>
<dbReference type="InterPro" id="IPR045584">
    <property type="entry name" value="Pilin-like"/>
</dbReference>